<sequence>SSASVLARRQGFSQAEQELYQLPVVVWDGGEPLLSSTSTLTLRVCPCQRGARMPVCRAQAFLSSAGLSTGALIAILLCVLILL</sequence>
<keyword evidence="7" id="KW-1185">Reference proteome</keyword>
<dbReference type="Proteomes" id="UP001529510">
    <property type="component" value="Unassembled WGS sequence"/>
</dbReference>
<gene>
    <name evidence="6" type="ORF">M9458_003978</name>
</gene>
<dbReference type="InterPro" id="IPR015919">
    <property type="entry name" value="Cadherin-like_sf"/>
</dbReference>
<dbReference type="PANTHER" id="PTHR24027:SF106">
    <property type="entry name" value="CADHERIN-18"/>
    <property type="match status" value="1"/>
</dbReference>
<evidence type="ECO:0000256" key="1">
    <source>
        <dbReference type="ARBA" id="ARBA00004370"/>
    </source>
</evidence>
<keyword evidence="2" id="KW-0677">Repeat</keyword>
<accession>A0ABD0RS18</accession>
<feature type="non-terminal residue" evidence="6">
    <location>
        <position position="1"/>
    </location>
</feature>
<evidence type="ECO:0000313" key="6">
    <source>
        <dbReference type="EMBL" id="KAL0200791.1"/>
    </source>
</evidence>
<protein>
    <submittedName>
        <fullName evidence="6">Uncharacterized protein</fullName>
    </submittedName>
</protein>
<keyword evidence="4 5" id="KW-0472">Membrane</keyword>
<organism evidence="6 7">
    <name type="scientific">Cirrhinus mrigala</name>
    <name type="common">Mrigala</name>
    <dbReference type="NCBI Taxonomy" id="683832"/>
    <lineage>
        <taxon>Eukaryota</taxon>
        <taxon>Metazoa</taxon>
        <taxon>Chordata</taxon>
        <taxon>Craniata</taxon>
        <taxon>Vertebrata</taxon>
        <taxon>Euteleostomi</taxon>
        <taxon>Actinopterygii</taxon>
        <taxon>Neopterygii</taxon>
        <taxon>Teleostei</taxon>
        <taxon>Ostariophysi</taxon>
        <taxon>Cypriniformes</taxon>
        <taxon>Cyprinidae</taxon>
        <taxon>Labeoninae</taxon>
        <taxon>Labeonini</taxon>
        <taxon>Cirrhinus</taxon>
    </lineage>
</organism>
<comment type="subcellular location">
    <subcellularLocation>
        <location evidence="1">Membrane</location>
    </subcellularLocation>
</comment>
<dbReference type="SUPFAM" id="SSF49313">
    <property type="entry name" value="Cadherin-like"/>
    <property type="match status" value="1"/>
</dbReference>
<dbReference type="AlphaFoldDB" id="A0ABD0RS18"/>
<dbReference type="EMBL" id="JAMKFB020000002">
    <property type="protein sequence ID" value="KAL0200791.1"/>
    <property type="molecule type" value="Genomic_DNA"/>
</dbReference>
<evidence type="ECO:0000256" key="4">
    <source>
        <dbReference type="ARBA" id="ARBA00023136"/>
    </source>
</evidence>
<evidence type="ECO:0000256" key="5">
    <source>
        <dbReference type="SAM" id="Phobius"/>
    </source>
</evidence>
<dbReference type="PANTHER" id="PTHR24027">
    <property type="entry name" value="CADHERIN-23"/>
    <property type="match status" value="1"/>
</dbReference>
<feature type="transmembrane region" description="Helical" evidence="5">
    <location>
        <begin position="60"/>
        <end position="82"/>
    </location>
</feature>
<keyword evidence="5" id="KW-1133">Transmembrane helix</keyword>
<dbReference type="GO" id="GO:0016020">
    <property type="term" value="C:membrane"/>
    <property type="evidence" value="ECO:0007669"/>
    <property type="project" value="UniProtKB-SubCell"/>
</dbReference>
<evidence type="ECO:0000256" key="3">
    <source>
        <dbReference type="ARBA" id="ARBA00022837"/>
    </source>
</evidence>
<dbReference type="Gene3D" id="2.60.40.60">
    <property type="entry name" value="Cadherins"/>
    <property type="match status" value="1"/>
</dbReference>
<name>A0ABD0RS18_CIRMR</name>
<comment type="caution">
    <text evidence="6">The sequence shown here is derived from an EMBL/GenBank/DDBJ whole genome shotgun (WGS) entry which is preliminary data.</text>
</comment>
<evidence type="ECO:0000313" key="7">
    <source>
        <dbReference type="Proteomes" id="UP001529510"/>
    </source>
</evidence>
<proteinExistence type="predicted"/>
<dbReference type="InterPro" id="IPR039808">
    <property type="entry name" value="Cadherin"/>
</dbReference>
<reference evidence="6 7" key="1">
    <citation type="submission" date="2024-05" db="EMBL/GenBank/DDBJ databases">
        <title>Genome sequencing and assembly of Indian major carp, Cirrhinus mrigala (Hamilton, 1822).</title>
        <authorList>
            <person name="Mohindra V."/>
            <person name="Chowdhury L.M."/>
            <person name="Lal K."/>
            <person name="Jena J.K."/>
        </authorList>
    </citation>
    <scope>NUCLEOTIDE SEQUENCE [LARGE SCALE GENOMIC DNA]</scope>
    <source>
        <strain evidence="6">CM1030</strain>
        <tissue evidence="6">Blood</tissue>
    </source>
</reference>
<feature type="non-terminal residue" evidence="6">
    <location>
        <position position="83"/>
    </location>
</feature>
<keyword evidence="5" id="KW-0812">Transmembrane</keyword>
<keyword evidence="3" id="KW-0106">Calcium</keyword>
<evidence type="ECO:0000256" key="2">
    <source>
        <dbReference type="ARBA" id="ARBA00022737"/>
    </source>
</evidence>